<protein>
    <submittedName>
        <fullName evidence="2">Uncharacterized protein</fullName>
    </submittedName>
</protein>
<comment type="caution">
    <text evidence="2">The sequence shown here is derived from an EMBL/GenBank/DDBJ whole genome shotgun (WGS) entry which is preliminary data.</text>
</comment>
<feature type="signal peptide" evidence="1">
    <location>
        <begin position="1"/>
        <end position="23"/>
    </location>
</feature>
<gene>
    <name evidence="2" type="ORF">WB794_01150</name>
</gene>
<evidence type="ECO:0000313" key="2">
    <source>
        <dbReference type="EMBL" id="MEJ1248290.1"/>
    </source>
</evidence>
<name>A0AAW9QT33_9GAMM</name>
<reference evidence="2 3" key="1">
    <citation type="journal article" date="2016" name="Antonie Van Leeuwenhoek">
        <title>Denitratimonas tolerans gen. nov., sp. nov., a denitrifying bacterium isolated from a bioreactor for tannery wastewater treatment.</title>
        <authorList>
            <person name="Han S.I."/>
            <person name="Kim J.O."/>
            <person name="Lee Y.R."/>
            <person name="Ekpeghere K.I."/>
            <person name="Koh S.C."/>
            <person name="Whang K.S."/>
        </authorList>
    </citation>
    <scope>NUCLEOTIDE SEQUENCE [LARGE SCALE GENOMIC DNA]</scope>
    <source>
        <strain evidence="2 3">KACC 17565</strain>
    </source>
</reference>
<keyword evidence="3" id="KW-1185">Reference proteome</keyword>
<accession>A0AAW9QT33</accession>
<dbReference type="EMBL" id="JBBDHC010000001">
    <property type="protein sequence ID" value="MEJ1248290.1"/>
    <property type="molecule type" value="Genomic_DNA"/>
</dbReference>
<evidence type="ECO:0000256" key="1">
    <source>
        <dbReference type="SAM" id="SignalP"/>
    </source>
</evidence>
<evidence type="ECO:0000313" key="3">
    <source>
        <dbReference type="Proteomes" id="UP001364472"/>
    </source>
</evidence>
<proteinExistence type="predicted"/>
<organism evidence="2 3">
    <name type="scientific">Denitratimonas tolerans</name>
    <dbReference type="NCBI Taxonomy" id="1338420"/>
    <lineage>
        <taxon>Bacteria</taxon>
        <taxon>Pseudomonadati</taxon>
        <taxon>Pseudomonadota</taxon>
        <taxon>Gammaproteobacteria</taxon>
        <taxon>Lysobacterales</taxon>
        <taxon>Lysobacteraceae</taxon>
        <taxon>Denitratimonas</taxon>
    </lineage>
</organism>
<dbReference type="AlphaFoldDB" id="A0AAW9QT33"/>
<feature type="chain" id="PRO_5043835827" evidence="1">
    <location>
        <begin position="24"/>
        <end position="93"/>
    </location>
</feature>
<sequence length="93" mass="9960">MNHLTLRLAMRFAVPVIALGALAMTGQPIQTVARGVSSPMIQVTPCDAPSDEAVVSQADSPNESERRERVALRLRWSLTLPAAPRLLGTGTPQ</sequence>
<dbReference type="Proteomes" id="UP001364472">
    <property type="component" value="Unassembled WGS sequence"/>
</dbReference>
<dbReference type="RefSeq" id="WP_337333997.1">
    <property type="nucleotide sequence ID" value="NZ_JBBDHC010000001.1"/>
</dbReference>
<keyword evidence="1" id="KW-0732">Signal</keyword>